<dbReference type="Pfam" id="PF13242">
    <property type="entry name" value="Hydrolase_like"/>
    <property type="match status" value="1"/>
</dbReference>
<protein>
    <recommendedName>
        <fullName evidence="1">Acid sugar phosphatase</fullName>
        <ecNumber evidence="1">3.1.3.-</ecNumber>
    </recommendedName>
</protein>
<dbReference type="Pfam" id="PF13344">
    <property type="entry name" value="Hydrolase_6"/>
    <property type="match status" value="1"/>
</dbReference>
<name>A0ABQ4MDT5_9BACL</name>
<organism evidence="2 3">
    <name type="scientific">Paenibacillus vini</name>
    <dbReference type="NCBI Taxonomy" id="1476024"/>
    <lineage>
        <taxon>Bacteria</taxon>
        <taxon>Bacillati</taxon>
        <taxon>Bacillota</taxon>
        <taxon>Bacilli</taxon>
        <taxon>Bacillales</taxon>
        <taxon>Paenibacillaceae</taxon>
        <taxon>Paenibacillus</taxon>
    </lineage>
</organism>
<gene>
    <name evidence="2" type="ORF">J42TS3_31340</name>
</gene>
<dbReference type="PANTHER" id="PTHR19288:SF46">
    <property type="entry name" value="HALOACID DEHALOGENASE-LIKE HYDROLASE DOMAIN-CONTAINING PROTEIN 2"/>
    <property type="match status" value="1"/>
</dbReference>
<dbReference type="InterPro" id="IPR036412">
    <property type="entry name" value="HAD-like_sf"/>
</dbReference>
<dbReference type="InterPro" id="IPR023214">
    <property type="entry name" value="HAD_sf"/>
</dbReference>
<evidence type="ECO:0000313" key="2">
    <source>
        <dbReference type="EMBL" id="GIP54099.1"/>
    </source>
</evidence>
<dbReference type="InterPro" id="IPR006357">
    <property type="entry name" value="HAD-SF_hydro_IIA"/>
</dbReference>
<dbReference type="EC" id="3.1.3.-" evidence="1"/>
<reference evidence="2 3" key="1">
    <citation type="submission" date="2021-03" db="EMBL/GenBank/DDBJ databases">
        <title>Antimicrobial resistance genes in bacteria isolated from Japanese honey, and their potential for conferring macrolide and lincosamide resistance in the American foulbrood pathogen Paenibacillus larvae.</title>
        <authorList>
            <person name="Okamoto M."/>
            <person name="Kumagai M."/>
            <person name="Kanamori H."/>
            <person name="Takamatsu D."/>
        </authorList>
    </citation>
    <scope>NUCLEOTIDE SEQUENCE [LARGE SCALE GENOMIC DNA]</scope>
    <source>
        <strain evidence="2 3">J42TS3</strain>
    </source>
</reference>
<keyword evidence="1" id="KW-0479">Metal-binding</keyword>
<dbReference type="Proteomes" id="UP000679992">
    <property type="component" value="Unassembled WGS sequence"/>
</dbReference>
<dbReference type="RefSeq" id="WP_213655469.1">
    <property type="nucleotide sequence ID" value="NZ_BOSL01000009.1"/>
</dbReference>
<evidence type="ECO:0000256" key="1">
    <source>
        <dbReference type="PIRNR" id="PIRNR000915"/>
    </source>
</evidence>
<dbReference type="EMBL" id="BOSL01000009">
    <property type="protein sequence ID" value="GIP54099.1"/>
    <property type="molecule type" value="Genomic_DNA"/>
</dbReference>
<comment type="similarity">
    <text evidence="1">Belongs to the HAD-like hydrolase superfamily. NagD family.</text>
</comment>
<dbReference type="Gene3D" id="3.40.50.1000">
    <property type="entry name" value="HAD superfamily/HAD-like"/>
    <property type="match status" value="2"/>
</dbReference>
<dbReference type="PANTHER" id="PTHR19288">
    <property type="entry name" value="4-NITROPHENYLPHOSPHATASE-RELATED"/>
    <property type="match status" value="1"/>
</dbReference>
<comment type="caution">
    <text evidence="2">The sequence shown here is derived from an EMBL/GenBank/DDBJ whole genome shotgun (WGS) entry which is preliminary data.</text>
</comment>
<comment type="cofactor">
    <cofactor evidence="1">
        <name>Mg(2+)</name>
        <dbReference type="ChEBI" id="CHEBI:18420"/>
    </cofactor>
</comment>
<evidence type="ECO:0000313" key="3">
    <source>
        <dbReference type="Proteomes" id="UP000679992"/>
    </source>
</evidence>
<sequence>MQQIPLSDFSSYLFDLDGTIYVGNRVLEGAASTIEGLRERMKTVLFATNTTVYTREEVRDKLGRFGIACTAEEVITALSVAGMYFRNYASGAKVLLLGDEAMREEMTRSGIAVTGEASHATHVLVGLDRTLDFDKLTAAVNAVRNGAFLIAANPDPYCPMEDGVIPDTWALVKAIETAGNRLAHDTVGKPSGHYAAYALQKLKSPPEQCLMVGDKLETDIMLGKSIGMRTALVLSGVDSRESVRTTGILPDYICSSINDILEKTRLETI</sequence>
<dbReference type="NCBIfam" id="TIGR01460">
    <property type="entry name" value="HAD-SF-IIA"/>
    <property type="match status" value="1"/>
</dbReference>
<keyword evidence="1" id="KW-0460">Magnesium</keyword>
<dbReference type="PIRSF" id="PIRSF000915">
    <property type="entry name" value="PGP-type_phosphatase"/>
    <property type="match status" value="1"/>
</dbReference>
<comment type="function">
    <text evidence="1">Catalyzes the dephosphorylation of 2-6 carbon acid sugars in vitro.</text>
</comment>
<proteinExistence type="inferred from homology"/>
<dbReference type="SUPFAM" id="SSF56784">
    <property type="entry name" value="HAD-like"/>
    <property type="match status" value="1"/>
</dbReference>
<keyword evidence="3" id="KW-1185">Reference proteome</keyword>
<accession>A0ABQ4MDT5</accession>